<accession>A0ABN7T4W0</accession>
<dbReference type="InterPro" id="IPR035914">
    <property type="entry name" value="Sperma_CUB_dom_sf"/>
</dbReference>
<proteinExistence type="predicted"/>
<feature type="domain" description="CUB" evidence="6">
    <location>
        <begin position="9"/>
        <end position="133"/>
    </location>
</feature>
<dbReference type="SUPFAM" id="SSF49854">
    <property type="entry name" value="Spermadhesin, CUB domain"/>
    <property type="match status" value="1"/>
</dbReference>
<dbReference type="InterPro" id="IPR000859">
    <property type="entry name" value="CUB_dom"/>
</dbReference>
<dbReference type="PROSITE" id="PS01180">
    <property type="entry name" value="CUB"/>
    <property type="match status" value="1"/>
</dbReference>
<organism evidence="7 8">
    <name type="scientific">Oikopleura dioica</name>
    <name type="common">Tunicate</name>
    <dbReference type="NCBI Taxonomy" id="34765"/>
    <lineage>
        <taxon>Eukaryota</taxon>
        <taxon>Metazoa</taxon>
        <taxon>Chordata</taxon>
        <taxon>Tunicata</taxon>
        <taxon>Appendicularia</taxon>
        <taxon>Copelata</taxon>
        <taxon>Oikopleuridae</taxon>
        <taxon>Oikopleura</taxon>
    </lineage>
</organism>
<evidence type="ECO:0000313" key="8">
    <source>
        <dbReference type="Proteomes" id="UP001158576"/>
    </source>
</evidence>
<dbReference type="CDD" id="cd00041">
    <property type="entry name" value="CUB"/>
    <property type="match status" value="1"/>
</dbReference>
<keyword evidence="4" id="KW-1133">Transmembrane helix</keyword>
<feature type="transmembrane region" description="Helical" evidence="4">
    <location>
        <begin position="271"/>
        <end position="291"/>
    </location>
</feature>
<gene>
    <name evidence="7" type="ORF">OKIOD_LOCUS14640</name>
</gene>
<evidence type="ECO:0000256" key="3">
    <source>
        <dbReference type="PROSITE-ProRule" id="PRU00059"/>
    </source>
</evidence>
<keyword evidence="8" id="KW-1185">Reference proteome</keyword>
<keyword evidence="2" id="KW-1015">Disulfide bond</keyword>
<keyword evidence="5" id="KW-0732">Signal</keyword>
<evidence type="ECO:0000256" key="5">
    <source>
        <dbReference type="SAM" id="SignalP"/>
    </source>
</evidence>
<keyword evidence="4" id="KW-0472">Membrane</keyword>
<dbReference type="Pfam" id="PF00431">
    <property type="entry name" value="CUB"/>
    <property type="match status" value="1"/>
</dbReference>
<evidence type="ECO:0000259" key="6">
    <source>
        <dbReference type="PROSITE" id="PS01180"/>
    </source>
</evidence>
<reference evidence="7 8" key="1">
    <citation type="submission" date="2021-04" db="EMBL/GenBank/DDBJ databases">
        <authorList>
            <person name="Bliznina A."/>
        </authorList>
    </citation>
    <scope>NUCLEOTIDE SEQUENCE [LARGE SCALE GENOMIC DNA]</scope>
</reference>
<feature type="chain" id="PRO_5045665525" evidence="5">
    <location>
        <begin position="17"/>
        <end position="298"/>
    </location>
</feature>
<protein>
    <submittedName>
        <fullName evidence="7">Oidioi.mRNA.OKI2018_I69.chr2.g5875.t1.cds</fullName>
    </submittedName>
</protein>
<name>A0ABN7T4W0_OIKDI</name>
<keyword evidence="1" id="KW-0677">Repeat</keyword>
<dbReference type="EMBL" id="OU015567">
    <property type="protein sequence ID" value="CAG5111584.1"/>
    <property type="molecule type" value="Genomic_DNA"/>
</dbReference>
<evidence type="ECO:0000256" key="2">
    <source>
        <dbReference type="ARBA" id="ARBA00023157"/>
    </source>
</evidence>
<dbReference type="PANTHER" id="PTHR24251">
    <property type="entry name" value="OVOCHYMASE-RELATED"/>
    <property type="match status" value="1"/>
</dbReference>
<sequence>MMKFLTLLCSFAYAEEDAVSNIHVGSPSYIKTPKYPADMPTQAQYSWTVTADPGFNIKIEFEDFSIPVSPNCKIVFLSITTDSADWNMTGNRFCGQHPKVFITNGSSATLYLRADSDPNPLLPKRFKLKVSKTRERASTYAPNAFAGKIEKTSVARIPSPRSRVPVVPNQLPNPAHRASAGVFGGSHNMANMAMHPAPQPVAPRPAIAAFPRPAPYGPAPIPIQQPVPVQIQNQQPVPILTQNSGVAPIQPVGQQNEKLLNEKEEKKSLSLIIPVSLLVLAVLLGASAFLIKKFLRDD</sequence>
<evidence type="ECO:0000313" key="7">
    <source>
        <dbReference type="EMBL" id="CAG5111584.1"/>
    </source>
</evidence>
<feature type="signal peptide" evidence="5">
    <location>
        <begin position="1"/>
        <end position="16"/>
    </location>
</feature>
<comment type="caution">
    <text evidence="3">Lacks conserved residue(s) required for the propagation of feature annotation.</text>
</comment>
<dbReference type="Gene3D" id="2.60.120.290">
    <property type="entry name" value="Spermadhesin, CUB domain"/>
    <property type="match status" value="1"/>
</dbReference>
<dbReference type="Proteomes" id="UP001158576">
    <property type="component" value="Chromosome 2"/>
</dbReference>
<keyword evidence="4" id="KW-0812">Transmembrane</keyword>
<evidence type="ECO:0000256" key="1">
    <source>
        <dbReference type="ARBA" id="ARBA00022737"/>
    </source>
</evidence>
<dbReference type="SMART" id="SM00042">
    <property type="entry name" value="CUB"/>
    <property type="match status" value="1"/>
</dbReference>
<evidence type="ECO:0000256" key="4">
    <source>
        <dbReference type="SAM" id="Phobius"/>
    </source>
</evidence>